<keyword evidence="2" id="KW-1185">Reference proteome</keyword>
<dbReference type="RefSeq" id="WP_068515521.1">
    <property type="nucleotide sequence ID" value="NZ_AP014945.1"/>
</dbReference>
<dbReference type="AlphaFoldDB" id="A0A0U5AIV7"/>
<gene>
    <name evidence="1" type="ORF">THC_1487</name>
</gene>
<reference evidence="2" key="2">
    <citation type="journal article" date="2016" name="Int. J. Syst. Evol. Microbiol.">
        <title>Caldimicrobium thiodismutans sp. nov., a sulfur-disproportionating bacterium isolated from a hot spring.</title>
        <authorList>
            <person name="Kojima H."/>
            <person name="Umezawa K."/>
            <person name="Fukui M."/>
        </authorList>
    </citation>
    <scope>NUCLEOTIDE SEQUENCE [LARGE SCALE GENOMIC DNA]</scope>
    <source>
        <strain evidence="2">TF1</strain>
    </source>
</reference>
<dbReference type="Proteomes" id="UP000068196">
    <property type="component" value="Chromosome"/>
</dbReference>
<dbReference type="EMBL" id="AP014945">
    <property type="protein sequence ID" value="BAU23852.1"/>
    <property type="molecule type" value="Genomic_DNA"/>
</dbReference>
<dbReference type="KEGG" id="cthi:THC_1487"/>
<protein>
    <recommendedName>
        <fullName evidence="3">Histidine kinase</fullName>
    </recommendedName>
</protein>
<proteinExistence type="predicted"/>
<accession>A0A0U5AIV7</accession>
<dbReference type="OrthoDB" id="9800405at2"/>
<evidence type="ECO:0000313" key="1">
    <source>
        <dbReference type="EMBL" id="BAU23852.1"/>
    </source>
</evidence>
<organism evidence="1 2">
    <name type="scientific">Caldimicrobium thiodismutans</name>
    <dbReference type="NCBI Taxonomy" id="1653476"/>
    <lineage>
        <taxon>Bacteria</taxon>
        <taxon>Pseudomonadati</taxon>
        <taxon>Thermodesulfobacteriota</taxon>
        <taxon>Thermodesulfobacteria</taxon>
        <taxon>Thermodesulfobacteriales</taxon>
        <taxon>Thermodesulfobacteriaceae</taxon>
        <taxon>Caldimicrobium</taxon>
    </lineage>
</organism>
<evidence type="ECO:0000313" key="2">
    <source>
        <dbReference type="Proteomes" id="UP000068196"/>
    </source>
</evidence>
<dbReference type="STRING" id="1653476.THC_1487"/>
<name>A0A0U5AIV7_9BACT</name>
<sequence length="197" mass="22529">MDERLCRTLALGSLVRGYFHNLKGTLQNLSLQLQLLSMKREQFLSSQAQTHVEKALAFLQRLQDQLEVALGDINNEDRGPWDLREIMEKELLFWEANLFFKHKVKKELQELQKVILSIPLNELKGILCLLGEKLYPAFCEGAYVKILIGEIEGGLTFETDLPLDENSLGEISNLSSYFTPYAEISLSPNRVALIFKK</sequence>
<evidence type="ECO:0008006" key="3">
    <source>
        <dbReference type="Google" id="ProtNLM"/>
    </source>
</evidence>
<reference evidence="1 2" key="1">
    <citation type="journal article" date="2016" name="Int. J. Syst. Evol. Microbiol.">
        <title>Caldimicrobium thiodismutans sp. nov., a sulfur-disproportionating bacterium isolated from a hot spring, and emended description of the genus Caldimicrobium.</title>
        <authorList>
            <person name="Kojima H."/>
            <person name="Umezawa K."/>
            <person name="Fukui M."/>
        </authorList>
    </citation>
    <scope>NUCLEOTIDE SEQUENCE [LARGE SCALE GENOMIC DNA]</scope>
    <source>
        <strain evidence="1 2">TF1</strain>
    </source>
</reference>